<keyword evidence="4" id="KW-0863">Zinc-finger</keyword>
<keyword evidence="8" id="KW-0012">Acyltransferase</keyword>
<sequence length="541" mass="59898">MQSKINSFFKPPSSSLSVELSNSPPVFSDDENDELATWEKSQHTIVNTYTRRPSNFNGNDKKKESGDDKFDKPISETRVSRDECGSNGRNLNKKRSYAQFHLELGQSDFLLHACSICGVKYSPVDEADERNLFTRISLLGFNSRDGEMRGLFMCPMLNEVYLFISSQRIAGCLVAEPIKEAFEVLSYPVGERQDGAIAKRRSNPSKLQFGEIVLEREVIKRAPSEVLHENHTGAILCKKEAVHAVCGIRAIWVTPSNRRKGIATQLLEAVRKSFSNGYVTEKSLLAFSQPSSDGQALASNYIVSSEADVINMVEAAAVGGVVAGGGVPFPVVFFDGECETGIGNVVIHPAMDFKAFQSILSRKIGISPHQFSVYVADGNNPRNRFPITGKINFSALSYEKDCFFLVVLKRSRRSRTRKGKNAESSPPMAEIKKEPPANAMLLRRGGGGGSELVEARVCTGLDEFERRVRDLQMEKERYLVNLGSSNLRIARESKSLFCEECEKAKVIGTDIDFHWCVYDAVTFGFRSHAGPIARPAKGSGY</sequence>
<keyword evidence="14" id="KW-1185">Reference proteome</keyword>
<organism evidence="13 14">
    <name type="scientific">Gossypium barbadense</name>
    <name type="common">Sea Island cotton</name>
    <name type="synonym">Hibiscus barbadensis</name>
    <dbReference type="NCBI Taxonomy" id="3634"/>
    <lineage>
        <taxon>Eukaryota</taxon>
        <taxon>Viridiplantae</taxon>
        <taxon>Streptophyta</taxon>
        <taxon>Embryophyta</taxon>
        <taxon>Tracheophyta</taxon>
        <taxon>Spermatophyta</taxon>
        <taxon>Magnoliopsida</taxon>
        <taxon>eudicotyledons</taxon>
        <taxon>Gunneridae</taxon>
        <taxon>Pentapetalae</taxon>
        <taxon>rosids</taxon>
        <taxon>malvids</taxon>
        <taxon>Malvales</taxon>
        <taxon>Malvaceae</taxon>
        <taxon>Malvoideae</taxon>
        <taxon>Gossypium</taxon>
    </lineage>
</organism>
<comment type="subcellular location">
    <subcellularLocation>
        <location evidence="1">Nucleus</location>
    </subcellularLocation>
</comment>
<dbReference type="Pfam" id="PF13878">
    <property type="entry name" value="zf-C2H2_3"/>
    <property type="match status" value="1"/>
</dbReference>
<keyword evidence="5" id="KW-0862">Zinc</keyword>
<evidence type="ECO:0000256" key="3">
    <source>
        <dbReference type="ARBA" id="ARBA00022723"/>
    </source>
</evidence>
<feature type="domain" description="N-acetyltransferase ESCO zinc-finger" evidence="10">
    <location>
        <begin position="99"/>
        <end position="130"/>
    </location>
</feature>
<gene>
    <name evidence="13" type="ORF">ES319_A09G142600v1</name>
</gene>
<feature type="domain" description="DUF7138" evidence="12">
    <location>
        <begin position="326"/>
        <end position="406"/>
    </location>
</feature>
<dbReference type="AlphaFoldDB" id="A0A5J5UF23"/>
<dbReference type="InterPro" id="IPR028009">
    <property type="entry name" value="ESCO_Acetyltransf_dom"/>
</dbReference>
<evidence type="ECO:0000313" key="13">
    <source>
        <dbReference type="EMBL" id="KAB2066192.1"/>
    </source>
</evidence>
<dbReference type="Pfam" id="PF23596">
    <property type="entry name" value="DUF7138"/>
    <property type="match status" value="1"/>
</dbReference>
<proteinExistence type="predicted"/>
<feature type="compositionally biased region" description="Polar residues" evidence="9">
    <location>
        <begin position="43"/>
        <end position="58"/>
    </location>
</feature>
<evidence type="ECO:0008006" key="15">
    <source>
        <dbReference type="Google" id="ProtNLM"/>
    </source>
</evidence>
<protein>
    <recommendedName>
        <fullName evidence="15">N-acetyltransferase domain-containing protein</fullName>
    </recommendedName>
</protein>
<evidence type="ECO:0000256" key="8">
    <source>
        <dbReference type="ARBA" id="ARBA00023315"/>
    </source>
</evidence>
<dbReference type="CDD" id="cd04301">
    <property type="entry name" value="NAT_SF"/>
    <property type="match status" value="1"/>
</dbReference>
<feature type="compositionally biased region" description="Basic and acidic residues" evidence="9">
    <location>
        <begin position="59"/>
        <end position="84"/>
    </location>
</feature>
<dbReference type="PANTHER" id="PTHR36351:SF1">
    <property type="entry name" value="EMBRYO SAC DEVELOPMENT ARREST 12"/>
    <property type="match status" value="1"/>
</dbReference>
<dbReference type="InterPro" id="IPR055562">
    <property type="entry name" value="DUF7138"/>
</dbReference>
<evidence type="ECO:0000256" key="7">
    <source>
        <dbReference type="ARBA" id="ARBA00023306"/>
    </source>
</evidence>
<evidence type="ECO:0000256" key="1">
    <source>
        <dbReference type="ARBA" id="ARBA00004123"/>
    </source>
</evidence>
<evidence type="ECO:0000313" key="14">
    <source>
        <dbReference type="Proteomes" id="UP000327439"/>
    </source>
</evidence>
<name>A0A5J5UF23_GOSBA</name>
<keyword evidence="2" id="KW-0808">Transferase</keyword>
<keyword evidence="7" id="KW-0131">Cell cycle</keyword>
<evidence type="ECO:0000259" key="10">
    <source>
        <dbReference type="Pfam" id="PF13878"/>
    </source>
</evidence>
<dbReference type="Pfam" id="PF13880">
    <property type="entry name" value="Acetyltransf_13"/>
    <property type="match status" value="1"/>
</dbReference>
<dbReference type="InterPro" id="IPR028005">
    <property type="entry name" value="AcTrfase_ESCO_Znf_dom"/>
</dbReference>
<dbReference type="Proteomes" id="UP000327439">
    <property type="component" value="Chromosome A09"/>
</dbReference>
<keyword evidence="6" id="KW-0539">Nucleus</keyword>
<evidence type="ECO:0000256" key="6">
    <source>
        <dbReference type="ARBA" id="ARBA00023242"/>
    </source>
</evidence>
<dbReference type="GO" id="GO:0008270">
    <property type="term" value="F:zinc ion binding"/>
    <property type="evidence" value="ECO:0007669"/>
    <property type="project" value="UniProtKB-KW"/>
</dbReference>
<dbReference type="EMBL" id="CM018210">
    <property type="protein sequence ID" value="KAB2066192.1"/>
    <property type="molecule type" value="Genomic_DNA"/>
</dbReference>
<dbReference type="OrthoDB" id="428854at2759"/>
<accession>A0A5J5UF23</accession>
<evidence type="ECO:0000256" key="4">
    <source>
        <dbReference type="ARBA" id="ARBA00022771"/>
    </source>
</evidence>
<feature type="compositionally biased region" description="Low complexity" evidence="9">
    <location>
        <begin position="11"/>
        <end position="26"/>
    </location>
</feature>
<keyword evidence="3" id="KW-0479">Metal-binding</keyword>
<evidence type="ECO:0000259" key="11">
    <source>
        <dbReference type="Pfam" id="PF13880"/>
    </source>
</evidence>
<evidence type="ECO:0000259" key="12">
    <source>
        <dbReference type="Pfam" id="PF23596"/>
    </source>
</evidence>
<evidence type="ECO:0000256" key="9">
    <source>
        <dbReference type="SAM" id="MobiDB-lite"/>
    </source>
</evidence>
<feature type="region of interest" description="Disordered" evidence="9">
    <location>
        <begin position="1"/>
        <end position="87"/>
    </location>
</feature>
<dbReference type="PANTHER" id="PTHR36351">
    <property type="entry name" value="EMBRYO SAC DEVELOPMENT ARREST 12"/>
    <property type="match status" value="1"/>
</dbReference>
<reference evidence="14" key="1">
    <citation type="journal article" date="2020" name="Nat. Genet.">
        <title>Genomic diversifications of five Gossypium allopolyploid species and their impact on cotton improvement.</title>
        <authorList>
            <person name="Chen Z.J."/>
            <person name="Sreedasyam A."/>
            <person name="Ando A."/>
            <person name="Song Q."/>
            <person name="De Santiago L.M."/>
            <person name="Hulse-Kemp A.M."/>
            <person name="Ding M."/>
            <person name="Ye W."/>
            <person name="Kirkbride R.C."/>
            <person name="Jenkins J."/>
            <person name="Plott C."/>
            <person name="Lovell J."/>
            <person name="Lin Y.M."/>
            <person name="Vaughn R."/>
            <person name="Liu B."/>
            <person name="Simpson S."/>
            <person name="Scheffler B.E."/>
            <person name="Wen L."/>
            <person name="Saski C.A."/>
            <person name="Grover C.E."/>
            <person name="Hu G."/>
            <person name="Conover J.L."/>
            <person name="Carlson J.W."/>
            <person name="Shu S."/>
            <person name="Boston L.B."/>
            <person name="Williams M."/>
            <person name="Peterson D.G."/>
            <person name="McGee K."/>
            <person name="Jones D.C."/>
            <person name="Wendel J.F."/>
            <person name="Stelly D.M."/>
            <person name="Grimwood J."/>
            <person name="Schmutz J."/>
        </authorList>
    </citation>
    <scope>NUCLEOTIDE SEQUENCE [LARGE SCALE GENOMIC DNA]</scope>
    <source>
        <strain evidence="14">cv. 3-79</strain>
    </source>
</reference>
<feature type="domain" description="N-acetyltransferase ESCO acetyl-transferase" evidence="11">
    <location>
        <begin position="243"/>
        <end position="305"/>
    </location>
</feature>
<evidence type="ECO:0000256" key="2">
    <source>
        <dbReference type="ARBA" id="ARBA00022679"/>
    </source>
</evidence>
<evidence type="ECO:0000256" key="5">
    <source>
        <dbReference type="ARBA" id="ARBA00022833"/>
    </source>
</evidence>
<dbReference type="GO" id="GO:0005634">
    <property type="term" value="C:nucleus"/>
    <property type="evidence" value="ECO:0007669"/>
    <property type="project" value="UniProtKB-SubCell"/>
</dbReference>
<dbReference type="GO" id="GO:0016746">
    <property type="term" value="F:acyltransferase activity"/>
    <property type="evidence" value="ECO:0007669"/>
    <property type="project" value="UniProtKB-KW"/>
</dbReference>